<dbReference type="EMBL" id="JARQWQ010000009">
    <property type="protein sequence ID" value="KAK2570001.1"/>
    <property type="molecule type" value="Genomic_DNA"/>
</dbReference>
<dbReference type="Proteomes" id="UP001249851">
    <property type="component" value="Unassembled WGS sequence"/>
</dbReference>
<keyword evidence="1" id="KW-0472">Membrane</keyword>
<sequence>MGGVKKFDYPKYVWSPAGGWWCNPRNWKRNTAIAFGVIFAMCIPVHYISWSLERRYVPPYRHIPSQRFCKHAKEDDPSLPDDYQLINWSK</sequence>
<dbReference type="PANTHER" id="PTHR34286">
    <property type="entry name" value="TRANSMEMBRANE PROTEIN"/>
    <property type="match status" value="1"/>
</dbReference>
<name>A0AAD9VD18_ACRCE</name>
<reference evidence="2" key="1">
    <citation type="journal article" date="2023" name="G3 (Bethesda)">
        <title>Whole genome assembly and annotation of the endangered Caribbean coral Acropora cervicornis.</title>
        <authorList>
            <person name="Selwyn J.D."/>
            <person name="Vollmer S.V."/>
        </authorList>
    </citation>
    <scope>NUCLEOTIDE SEQUENCE</scope>
    <source>
        <strain evidence="2">K2</strain>
    </source>
</reference>
<evidence type="ECO:0000313" key="2">
    <source>
        <dbReference type="EMBL" id="KAK2570001.1"/>
    </source>
</evidence>
<reference evidence="2" key="2">
    <citation type="journal article" date="2023" name="Science">
        <title>Genomic signatures of disease resistance in endangered staghorn corals.</title>
        <authorList>
            <person name="Vollmer S.V."/>
            <person name="Selwyn J.D."/>
            <person name="Despard B.A."/>
            <person name="Roesel C.L."/>
        </authorList>
    </citation>
    <scope>NUCLEOTIDE SEQUENCE</scope>
    <source>
        <strain evidence="2">K2</strain>
    </source>
</reference>
<gene>
    <name evidence="2" type="ORF">P5673_005869</name>
</gene>
<evidence type="ECO:0000313" key="3">
    <source>
        <dbReference type="Proteomes" id="UP001249851"/>
    </source>
</evidence>
<organism evidence="2 3">
    <name type="scientific">Acropora cervicornis</name>
    <name type="common">Staghorn coral</name>
    <dbReference type="NCBI Taxonomy" id="6130"/>
    <lineage>
        <taxon>Eukaryota</taxon>
        <taxon>Metazoa</taxon>
        <taxon>Cnidaria</taxon>
        <taxon>Anthozoa</taxon>
        <taxon>Hexacorallia</taxon>
        <taxon>Scleractinia</taxon>
        <taxon>Astrocoeniina</taxon>
        <taxon>Acroporidae</taxon>
        <taxon>Acropora</taxon>
    </lineage>
</organism>
<proteinExistence type="predicted"/>
<comment type="caution">
    <text evidence="2">The sequence shown here is derived from an EMBL/GenBank/DDBJ whole genome shotgun (WGS) entry which is preliminary data.</text>
</comment>
<evidence type="ECO:0000256" key="1">
    <source>
        <dbReference type="SAM" id="Phobius"/>
    </source>
</evidence>
<dbReference type="AlphaFoldDB" id="A0AAD9VD18"/>
<keyword evidence="1" id="KW-0812">Transmembrane</keyword>
<protein>
    <submittedName>
        <fullName evidence="2">Uncharacterized protein</fullName>
    </submittedName>
</protein>
<feature type="transmembrane region" description="Helical" evidence="1">
    <location>
        <begin position="33"/>
        <end position="52"/>
    </location>
</feature>
<keyword evidence="3" id="KW-1185">Reference proteome</keyword>
<accession>A0AAD9VD18</accession>
<dbReference type="PANTHER" id="PTHR34286:SF1">
    <property type="entry name" value="TRANSMEMBRANE PROTEIN"/>
    <property type="match status" value="1"/>
</dbReference>
<keyword evidence="1" id="KW-1133">Transmembrane helix</keyword>